<dbReference type="EMBL" id="KI669578">
    <property type="protein sequence ID" value="ETN11911.1"/>
    <property type="molecule type" value="Genomic_DNA"/>
</dbReference>
<dbReference type="VEuPathDB" id="FungiDB:PPTG_22555"/>
<evidence type="ECO:0000313" key="2">
    <source>
        <dbReference type="Proteomes" id="UP000018817"/>
    </source>
</evidence>
<dbReference type="GeneID" id="20191154"/>
<sequence length="101" mass="10169">MRLAYVGEQVIQCGSAEAAERTVRRHSTGFARGGGGAEGGRRVTAGLALLGGSRLLGGSTCRGGSGGHLRPCRRHGAATVDARSSVTSGVLPSQEPVALLV</sequence>
<dbReference type="AlphaFoldDB" id="W2QGB2"/>
<dbReference type="RefSeq" id="XP_008903046.1">
    <property type="nucleotide sequence ID" value="XM_008904798.1"/>
</dbReference>
<name>W2QGB2_PHYN3</name>
<dbReference type="Proteomes" id="UP000018817">
    <property type="component" value="Unassembled WGS sequence"/>
</dbReference>
<gene>
    <name evidence="1" type="ORF">PPTG_22555</name>
</gene>
<protein>
    <submittedName>
        <fullName evidence="1">Uncharacterized protein</fullName>
    </submittedName>
</protein>
<organism evidence="1 2">
    <name type="scientific">Phytophthora nicotianae (strain INRA-310)</name>
    <name type="common">Phytophthora parasitica</name>
    <dbReference type="NCBI Taxonomy" id="761204"/>
    <lineage>
        <taxon>Eukaryota</taxon>
        <taxon>Sar</taxon>
        <taxon>Stramenopiles</taxon>
        <taxon>Oomycota</taxon>
        <taxon>Peronosporomycetes</taxon>
        <taxon>Peronosporales</taxon>
        <taxon>Peronosporaceae</taxon>
        <taxon>Phytophthora</taxon>
    </lineage>
</organism>
<reference evidence="1 2" key="2">
    <citation type="submission" date="2013-11" db="EMBL/GenBank/DDBJ databases">
        <title>The Genome Sequence of Phytophthora parasitica INRA-310.</title>
        <authorList>
            <consortium name="The Broad Institute Genomics Platform"/>
            <person name="Russ C."/>
            <person name="Tyler B."/>
            <person name="Panabieres F."/>
            <person name="Shan W."/>
            <person name="Tripathy S."/>
            <person name="Grunwald N."/>
            <person name="Machado M."/>
            <person name="Johnson C.S."/>
            <person name="Arredondo F."/>
            <person name="Hong C."/>
            <person name="Coffey M."/>
            <person name="Young S.K."/>
            <person name="Zeng Q."/>
            <person name="Gargeya S."/>
            <person name="Fitzgerald M."/>
            <person name="Abouelleil A."/>
            <person name="Alvarado L."/>
            <person name="Chapman S.B."/>
            <person name="Gainer-Dewar J."/>
            <person name="Goldberg J."/>
            <person name="Griggs A."/>
            <person name="Gujja S."/>
            <person name="Hansen M."/>
            <person name="Howarth C."/>
            <person name="Imamovic A."/>
            <person name="Ireland A."/>
            <person name="Larimer J."/>
            <person name="McCowan C."/>
            <person name="Murphy C."/>
            <person name="Pearson M."/>
            <person name="Poon T.W."/>
            <person name="Priest M."/>
            <person name="Roberts A."/>
            <person name="Saif S."/>
            <person name="Shea T."/>
            <person name="Sykes S."/>
            <person name="Wortman J."/>
            <person name="Nusbaum C."/>
            <person name="Birren B."/>
        </authorList>
    </citation>
    <scope>NUCLEOTIDE SEQUENCE [LARGE SCALE GENOMIC DNA]</scope>
    <source>
        <strain evidence="1 2">INRA-310</strain>
    </source>
</reference>
<reference evidence="2" key="1">
    <citation type="submission" date="2011-12" db="EMBL/GenBank/DDBJ databases">
        <authorList>
            <consortium name="The Broad Institute Genome Sequencing Platform"/>
            <person name="Russ C."/>
            <person name="Tyler B."/>
            <person name="Panabieres F."/>
            <person name="Shan W."/>
            <person name="Tripathy S."/>
            <person name="Grunwald N."/>
            <person name="Machado M."/>
            <person name="Young S.K."/>
            <person name="Zeng Q."/>
            <person name="Gargeya S."/>
            <person name="Fitzgerald M."/>
            <person name="Haas B."/>
            <person name="Abouelleil A."/>
            <person name="Alvarado L."/>
            <person name="Arachchi H.M."/>
            <person name="Berlin A."/>
            <person name="Chapman S.B."/>
            <person name="Gearin G."/>
            <person name="Goldberg J."/>
            <person name="Griggs A."/>
            <person name="Gujja S."/>
            <person name="Hansen M."/>
            <person name="Heiman D."/>
            <person name="Howarth C."/>
            <person name="Larimer J."/>
            <person name="Lui A."/>
            <person name="MacDonald P.J.P."/>
            <person name="McCowen C."/>
            <person name="Montmayeur A."/>
            <person name="Murphy C."/>
            <person name="Neiman D."/>
            <person name="Pearson M."/>
            <person name="Priest M."/>
            <person name="Roberts A."/>
            <person name="Saif S."/>
            <person name="Shea T."/>
            <person name="Sisk P."/>
            <person name="Stolte C."/>
            <person name="Sykes S."/>
            <person name="Wortman J."/>
            <person name="Nusbaum C."/>
            <person name="Birren B."/>
        </authorList>
    </citation>
    <scope>NUCLEOTIDE SEQUENCE [LARGE SCALE GENOMIC DNA]</scope>
    <source>
        <strain evidence="2">INRA-310</strain>
    </source>
</reference>
<evidence type="ECO:0000313" key="1">
    <source>
        <dbReference type="EMBL" id="ETN11911.1"/>
    </source>
</evidence>
<proteinExistence type="predicted"/>
<accession>W2QGB2</accession>